<evidence type="ECO:0000313" key="2">
    <source>
        <dbReference type="Proteomes" id="UP000029493"/>
    </source>
</evidence>
<organism evidence="1 2">
    <name type="scientific">Pseudomonas cremoricolorata</name>
    <dbReference type="NCBI Taxonomy" id="157783"/>
    <lineage>
        <taxon>Bacteria</taxon>
        <taxon>Pseudomonadati</taxon>
        <taxon>Pseudomonadota</taxon>
        <taxon>Gammaproteobacteria</taxon>
        <taxon>Pseudomonadales</taxon>
        <taxon>Pseudomonadaceae</taxon>
        <taxon>Pseudomonas</taxon>
    </lineage>
</organism>
<sequence length="138" mass="14562">MIDSGSAVEGVFQPLQGFAGVVTALKRDDIEATGVIGPAGVPLQKHRSGKRKSLLLAVIDTTCGAAEAGVQPVADFDEYYCIGVEHDQIKLAATASPVARNQGQAKSLKVFEDMIFGHPAGACWRCAHQRGVSGRRLT</sequence>
<proteinExistence type="predicted"/>
<keyword evidence="2" id="KW-1185">Reference proteome</keyword>
<accession>A0A089YCV0</accession>
<reference evidence="1 2" key="1">
    <citation type="submission" date="2014-09" db="EMBL/GenBank/DDBJ databases">
        <authorList>
            <person name="Chan K.-G."/>
        </authorList>
    </citation>
    <scope>NUCLEOTIDE SEQUENCE [LARGE SCALE GENOMIC DNA]</scope>
    <source>
        <strain evidence="1 2">ND07</strain>
    </source>
</reference>
<dbReference type="AlphaFoldDB" id="A0A089YCV0"/>
<dbReference type="EMBL" id="CP009455">
    <property type="protein sequence ID" value="AIR89603.1"/>
    <property type="molecule type" value="Genomic_DNA"/>
</dbReference>
<name>A0A089YCV0_9PSED</name>
<protein>
    <submittedName>
        <fullName evidence="1">Uncharacterized protein</fullName>
    </submittedName>
</protein>
<gene>
    <name evidence="1" type="ORF">LK03_10030</name>
</gene>
<dbReference type="Proteomes" id="UP000029493">
    <property type="component" value="Chromosome"/>
</dbReference>
<evidence type="ECO:0000313" key="1">
    <source>
        <dbReference type="EMBL" id="AIR89603.1"/>
    </source>
</evidence>
<dbReference type="KEGG" id="psw:LK03_10030"/>
<dbReference type="STRING" id="157783.LK03_10030"/>